<sequence length="413" mass="46219">MNRRDALRTAAWTAAATFVPRLAAADAKPKRIASVNSVYHKLSHAYHIAGRFLSGYTLKGQHHQPPFQLVRMFNDQYHADGARKDLSRDLAKKKNFEIADTITAALGGKGKLDVEGVMLICEHGDYPRNKLGQILYPRYEFFEQIVEVFKTSGRSVPVFVDKHLSYDHVKARKMYDTAKAMGFGLMAGSSLPVTWRQPEWEPPFGAKVQEAVVCFASDLEVYGFHALEVLQNVLERRAGGETGVKSIATIQGDAVWKAWDRGDWDKDVAEAALRRSGSRDYGSPRDHVEKPSAFRVEYIDGTRATLLHLPGYVADFTIGVKFAGDPKPQATGFYLPLPPGARFFDPLTYYIEQFFTTGKSPYPVERTLLTSTMLDFAHRSLADGSKPMTGEALKIVYQPANESYFFRGPFSDD</sequence>
<gene>
    <name evidence="1" type="ORF">PX52LOC_05132</name>
</gene>
<dbReference type="OrthoDB" id="1394308at2"/>
<protein>
    <submittedName>
        <fullName evidence="1">Uncharacterized protein</fullName>
    </submittedName>
</protein>
<reference evidence="2" key="1">
    <citation type="submission" date="2019-08" db="EMBL/GenBank/DDBJ databases">
        <title>Limnoglobus roseus gen. nov., sp. nov., a novel freshwater planctomycete with a giant genome from the family Gemmataceae.</title>
        <authorList>
            <person name="Kulichevskaya I.S."/>
            <person name="Naumoff D.G."/>
            <person name="Miroshnikov K."/>
            <person name="Ivanova A."/>
            <person name="Philippov D.A."/>
            <person name="Hakobyan A."/>
            <person name="Rijpstra I.C."/>
            <person name="Sinninghe Damste J.S."/>
            <person name="Liesack W."/>
            <person name="Dedysh S.N."/>
        </authorList>
    </citation>
    <scope>NUCLEOTIDE SEQUENCE [LARGE SCALE GENOMIC DNA]</scope>
    <source>
        <strain evidence="2">PX52</strain>
    </source>
</reference>
<dbReference type="AlphaFoldDB" id="A0A5C1AMI9"/>
<dbReference type="KEGG" id="lrs:PX52LOC_05132"/>
<accession>A0A5C1AMI9</accession>
<name>A0A5C1AMI9_9BACT</name>
<dbReference type="Proteomes" id="UP000324974">
    <property type="component" value="Chromosome"/>
</dbReference>
<evidence type="ECO:0000313" key="2">
    <source>
        <dbReference type="Proteomes" id="UP000324974"/>
    </source>
</evidence>
<organism evidence="1 2">
    <name type="scientific">Limnoglobus roseus</name>
    <dbReference type="NCBI Taxonomy" id="2598579"/>
    <lineage>
        <taxon>Bacteria</taxon>
        <taxon>Pseudomonadati</taxon>
        <taxon>Planctomycetota</taxon>
        <taxon>Planctomycetia</taxon>
        <taxon>Gemmatales</taxon>
        <taxon>Gemmataceae</taxon>
        <taxon>Limnoglobus</taxon>
    </lineage>
</organism>
<dbReference type="EMBL" id="CP042425">
    <property type="protein sequence ID" value="QEL18118.1"/>
    <property type="molecule type" value="Genomic_DNA"/>
</dbReference>
<proteinExistence type="predicted"/>
<keyword evidence="2" id="KW-1185">Reference proteome</keyword>
<evidence type="ECO:0000313" key="1">
    <source>
        <dbReference type="EMBL" id="QEL18118.1"/>
    </source>
</evidence>
<dbReference type="RefSeq" id="WP_149112651.1">
    <property type="nucleotide sequence ID" value="NZ_CP042425.1"/>
</dbReference>